<keyword evidence="2" id="KW-1185">Reference proteome</keyword>
<dbReference type="Proteomes" id="UP000448943">
    <property type="component" value="Unassembled WGS sequence"/>
</dbReference>
<protein>
    <submittedName>
        <fullName evidence="1">Uncharacterized protein</fullName>
    </submittedName>
</protein>
<evidence type="ECO:0000313" key="2">
    <source>
        <dbReference type="Proteomes" id="UP000448943"/>
    </source>
</evidence>
<accession>A0A6N9Q918</accession>
<sequence length="81" mass="9457">MKNVQVSKFSIHVCEIPMIVISQNPNDHPLKYVARLYDRNEPSPFVYIKDTLSEVRDAVPKQLNRLESQHDIHPTVIETWS</sequence>
<dbReference type="AlphaFoldDB" id="A0A6N9Q918"/>
<reference evidence="1 2" key="1">
    <citation type="submission" date="2019-01" db="EMBL/GenBank/DDBJ databases">
        <title>Chengkuizengella sp. nov., isolated from deep-sea sediment of East Pacific Ocean.</title>
        <authorList>
            <person name="Yang J."/>
            <person name="Lai Q."/>
            <person name="Shao Z."/>
        </authorList>
    </citation>
    <scope>NUCLEOTIDE SEQUENCE [LARGE SCALE GENOMIC DNA]</scope>
    <source>
        <strain evidence="1 2">YPA3-1-1</strain>
    </source>
</reference>
<name>A0A6N9Q918_9BACL</name>
<organism evidence="1 2">
    <name type="scientific">Chengkuizengella marina</name>
    <dbReference type="NCBI Taxonomy" id="2507566"/>
    <lineage>
        <taxon>Bacteria</taxon>
        <taxon>Bacillati</taxon>
        <taxon>Bacillota</taxon>
        <taxon>Bacilli</taxon>
        <taxon>Bacillales</taxon>
        <taxon>Paenibacillaceae</taxon>
        <taxon>Chengkuizengella</taxon>
    </lineage>
</organism>
<proteinExistence type="predicted"/>
<dbReference type="OrthoDB" id="2085289at2"/>
<gene>
    <name evidence="1" type="ORF">ERL59_19800</name>
</gene>
<dbReference type="EMBL" id="SIJB01000065">
    <property type="protein sequence ID" value="NBI31181.1"/>
    <property type="molecule type" value="Genomic_DNA"/>
</dbReference>
<comment type="caution">
    <text evidence="1">The sequence shown here is derived from an EMBL/GenBank/DDBJ whole genome shotgun (WGS) entry which is preliminary data.</text>
</comment>
<evidence type="ECO:0000313" key="1">
    <source>
        <dbReference type="EMBL" id="NBI31181.1"/>
    </source>
</evidence>
<dbReference type="RefSeq" id="WP_160648002.1">
    <property type="nucleotide sequence ID" value="NZ_SIJB01000065.1"/>
</dbReference>